<evidence type="ECO:0008006" key="4">
    <source>
        <dbReference type="Google" id="ProtNLM"/>
    </source>
</evidence>
<proteinExistence type="predicted"/>
<keyword evidence="1" id="KW-0732">Signal</keyword>
<accession>A0A7M5XDD1</accession>
<feature type="chain" id="PRO_5029737367" description="Cnidarian restricted protein" evidence="1">
    <location>
        <begin position="20"/>
        <end position="241"/>
    </location>
</feature>
<dbReference type="EnsemblMetazoa" id="CLYHEMT021432.1">
    <property type="protein sequence ID" value="CLYHEMP021432.1"/>
    <property type="gene ID" value="CLYHEMG021432"/>
</dbReference>
<name>A0A7M5XDD1_9CNID</name>
<evidence type="ECO:0000256" key="1">
    <source>
        <dbReference type="SAM" id="SignalP"/>
    </source>
</evidence>
<feature type="signal peptide" evidence="1">
    <location>
        <begin position="1"/>
        <end position="19"/>
    </location>
</feature>
<keyword evidence="3" id="KW-1185">Reference proteome</keyword>
<dbReference type="Proteomes" id="UP000594262">
    <property type="component" value="Unplaced"/>
</dbReference>
<organism evidence="2 3">
    <name type="scientific">Clytia hemisphaerica</name>
    <dbReference type="NCBI Taxonomy" id="252671"/>
    <lineage>
        <taxon>Eukaryota</taxon>
        <taxon>Metazoa</taxon>
        <taxon>Cnidaria</taxon>
        <taxon>Hydrozoa</taxon>
        <taxon>Hydroidolina</taxon>
        <taxon>Leptothecata</taxon>
        <taxon>Obeliida</taxon>
        <taxon>Clytiidae</taxon>
        <taxon>Clytia</taxon>
    </lineage>
</organism>
<reference evidence="2" key="1">
    <citation type="submission" date="2021-01" db="UniProtKB">
        <authorList>
            <consortium name="EnsemblMetazoa"/>
        </authorList>
    </citation>
    <scope>IDENTIFICATION</scope>
</reference>
<evidence type="ECO:0000313" key="3">
    <source>
        <dbReference type="Proteomes" id="UP000594262"/>
    </source>
</evidence>
<evidence type="ECO:0000313" key="2">
    <source>
        <dbReference type="EnsemblMetazoa" id="CLYHEMP021432.1"/>
    </source>
</evidence>
<dbReference type="AlphaFoldDB" id="A0A7M5XDD1"/>
<sequence>MRNLCLLVFCFCSATYVSAADQSPNSDDVWIVAETEPTLLSPIIKYKRVTKSTIEACLPSPPEWETTKWVQHKTQFNKKKIRKDQKSLLWKLWKQIELYLVKAINKKHKEYEKVKNLFTYTVTEVSGDNIILTIYFKVPDKMNDDDFDLTCDQITGVDRESDRQSKSKKCALVVGITESKCFVSTRKRRISKRFSIATLKKRYFTTSGNNGVRSGKRGMPMGKQAKFQIKFFEESDCSCIE</sequence>
<protein>
    <recommendedName>
        <fullName evidence="4">Cnidarian restricted protein</fullName>
    </recommendedName>
</protein>